<dbReference type="InterPro" id="IPR051346">
    <property type="entry name" value="OTU_Deubiquitinase"/>
</dbReference>
<dbReference type="InterPro" id="IPR022099">
    <property type="entry name" value="DUF3638"/>
</dbReference>
<evidence type="ECO:0000256" key="5">
    <source>
        <dbReference type="ARBA" id="ARBA00022801"/>
    </source>
</evidence>
<dbReference type="Proteomes" id="UP000799428">
    <property type="component" value="Unassembled WGS sequence"/>
</dbReference>
<reference evidence="10" key="1">
    <citation type="journal article" date="2020" name="Stud. Mycol.">
        <title>101 Dothideomycetes genomes: a test case for predicting lifestyles and emergence of pathogens.</title>
        <authorList>
            <person name="Haridas S."/>
            <person name="Albert R."/>
            <person name="Binder M."/>
            <person name="Bloem J."/>
            <person name="Labutti K."/>
            <person name="Salamov A."/>
            <person name="Andreopoulos B."/>
            <person name="Baker S."/>
            <person name="Barry K."/>
            <person name="Bills G."/>
            <person name="Bluhm B."/>
            <person name="Cannon C."/>
            <person name="Castanera R."/>
            <person name="Culley D."/>
            <person name="Daum C."/>
            <person name="Ezra D."/>
            <person name="Gonzalez J."/>
            <person name="Henrissat B."/>
            <person name="Kuo A."/>
            <person name="Liang C."/>
            <person name="Lipzen A."/>
            <person name="Lutzoni F."/>
            <person name="Magnuson J."/>
            <person name="Mondo S."/>
            <person name="Nolan M."/>
            <person name="Ohm R."/>
            <person name="Pangilinan J."/>
            <person name="Park H.-J."/>
            <person name="Ramirez L."/>
            <person name="Alfaro M."/>
            <person name="Sun H."/>
            <person name="Tritt A."/>
            <person name="Yoshinaga Y."/>
            <person name="Zwiers L.-H."/>
            <person name="Turgeon B."/>
            <person name="Goodwin S."/>
            <person name="Spatafora J."/>
            <person name="Crous P."/>
            <person name="Grigoriev I."/>
        </authorList>
    </citation>
    <scope>NUCLEOTIDE SEQUENCE</scope>
    <source>
        <strain evidence="10">CBS 279.74</strain>
    </source>
</reference>
<name>A0A6G1K118_9PLEO</name>
<evidence type="ECO:0000256" key="1">
    <source>
        <dbReference type="ARBA" id="ARBA00000707"/>
    </source>
</evidence>
<accession>A0A6G1K118</accession>
<evidence type="ECO:0000313" key="11">
    <source>
        <dbReference type="Proteomes" id="UP000799428"/>
    </source>
</evidence>
<protein>
    <recommendedName>
        <fullName evidence="2">ubiquitinyl hydrolase 1</fullName>
        <ecNumber evidence="2">3.4.19.12</ecNumber>
    </recommendedName>
</protein>
<evidence type="ECO:0000259" key="8">
    <source>
        <dbReference type="Pfam" id="PF12359"/>
    </source>
</evidence>
<evidence type="ECO:0000256" key="6">
    <source>
        <dbReference type="ARBA" id="ARBA00022807"/>
    </source>
</evidence>
<keyword evidence="3" id="KW-0645">Protease</keyword>
<organism evidence="10 11">
    <name type="scientific">Pleomassaria siparia CBS 279.74</name>
    <dbReference type="NCBI Taxonomy" id="1314801"/>
    <lineage>
        <taxon>Eukaryota</taxon>
        <taxon>Fungi</taxon>
        <taxon>Dikarya</taxon>
        <taxon>Ascomycota</taxon>
        <taxon>Pezizomycotina</taxon>
        <taxon>Dothideomycetes</taxon>
        <taxon>Pleosporomycetidae</taxon>
        <taxon>Pleosporales</taxon>
        <taxon>Pleomassariaceae</taxon>
        <taxon>Pleomassaria</taxon>
    </lineage>
</organism>
<keyword evidence="11" id="KW-1185">Reference proteome</keyword>
<dbReference type="Pfam" id="PF20255">
    <property type="entry name" value="DUF6606"/>
    <property type="match status" value="1"/>
</dbReference>
<feature type="domain" description="DUF3645" evidence="8">
    <location>
        <begin position="2376"/>
        <end position="2411"/>
    </location>
</feature>
<dbReference type="PANTHER" id="PTHR13367">
    <property type="entry name" value="UBIQUITIN THIOESTERASE"/>
    <property type="match status" value="1"/>
</dbReference>
<evidence type="ECO:0000256" key="4">
    <source>
        <dbReference type="ARBA" id="ARBA00022786"/>
    </source>
</evidence>
<evidence type="ECO:0000259" key="7">
    <source>
        <dbReference type="Pfam" id="PF12340"/>
    </source>
</evidence>
<proteinExistence type="predicted"/>
<evidence type="ECO:0000256" key="3">
    <source>
        <dbReference type="ARBA" id="ARBA00022670"/>
    </source>
</evidence>
<evidence type="ECO:0000259" key="9">
    <source>
        <dbReference type="Pfam" id="PF20255"/>
    </source>
</evidence>
<dbReference type="OrthoDB" id="3182339at2759"/>
<gene>
    <name evidence="10" type="ORF">K504DRAFT_492980</name>
</gene>
<keyword evidence="6" id="KW-0788">Thiol protease</keyword>
<dbReference type="EMBL" id="MU005775">
    <property type="protein sequence ID" value="KAF2706566.1"/>
    <property type="molecule type" value="Genomic_DNA"/>
</dbReference>
<dbReference type="Pfam" id="PF12340">
    <property type="entry name" value="DUF3638"/>
    <property type="match status" value="1"/>
</dbReference>
<keyword evidence="4" id="KW-0833">Ubl conjugation pathway</keyword>
<dbReference type="InterPro" id="IPR046541">
    <property type="entry name" value="DUF6606"/>
</dbReference>
<dbReference type="InterPro" id="IPR022105">
    <property type="entry name" value="DUF3645"/>
</dbReference>
<dbReference type="GO" id="GO:0006508">
    <property type="term" value="P:proteolysis"/>
    <property type="evidence" value="ECO:0007669"/>
    <property type="project" value="UniProtKB-KW"/>
</dbReference>
<dbReference type="PANTHER" id="PTHR13367:SF34">
    <property type="match status" value="1"/>
</dbReference>
<feature type="domain" description="DUF6606" evidence="9">
    <location>
        <begin position="17"/>
        <end position="290"/>
    </location>
</feature>
<evidence type="ECO:0000313" key="10">
    <source>
        <dbReference type="EMBL" id="KAF2706566.1"/>
    </source>
</evidence>
<evidence type="ECO:0000256" key="2">
    <source>
        <dbReference type="ARBA" id="ARBA00012759"/>
    </source>
</evidence>
<dbReference type="Pfam" id="PF12359">
    <property type="entry name" value="DUF3645"/>
    <property type="match status" value="1"/>
</dbReference>
<feature type="domain" description="DUF3638" evidence="7">
    <location>
        <begin position="2033"/>
        <end position="2256"/>
    </location>
</feature>
<comment type="catalytic activity">
    <reaction evidence="1">
        <text>Thiol-dependent hydrolysis of ester, thioester, amide, peptide and isopeptide bonds formed by the C-terminal Gly of ubiquitin (a 76-residue protein attached to proteins as an intracellular targeting signal).</text>
        <dbReference type="EC" id="3.4.19.12"/>
    </reaction>
</comment>
<dbReference type="GO" id="GO:0004843">
    <property type="term" value="F:cysteine-type deubiquitinase activity"/>
    <property type="evidence" value="ECO:0007669"/>
    <property type="project" value="UniProtKB-EC"/>
</dbReference>
<dbReference type="EC" id="3.4.19.12" evidence="2"/>
<keyword evidence="5" id="KW-0378">Hydrolase</keyword>
<sequence length="3115" mass="353565">MSHFSGGGLSEEAVVYIVHHVILPPKLPQHNDTNPKHESILLQITIEALEEFQTHFTKTDEIQQVQAVADALSNLLQSRDSKGVIRDAQLSSLLKGIHTGETRGAIPLEVKAQNAGLVISRQGQSVIFESFELSPSNHAVFATKGRLVRSFPASASMVSLDQFQEDGLQGTLARTIATMDFQPALGFQPQVRKSGRDQGEWRDTTNPGMVTDYLMTFIAALGKHISTPGISKNTREEVLWSDAKEPWHRSPLWLMIRVTMQLQFSRAAETSRSSENLFKPFMVFLLSKVLTLVSVHHATFEPEVIHNISAKLSRRIKKIKHLLRPTWMKSVWETMISSHDLIEKNWNSVISGPSPHVDGNWMRNLRPEEDLDLDLPQLTHHINDIARRTKNCAKSDFQPTTVYPEFPAHEVPSTLGTSGEQIHSNLIAIETWVQRHLQTWLNHRIAEAESCGKLRSLVQSYHAIAVSAYADLPISKSIMYLTILELWVACDKSACQVHKLLREYDPQVSEELLQSLLLPLKDQMRRLSDVERYIKSRKRSARTDAPSPFRKYGHPLSFAVRFFDQSPPHQALKSQIEQDATTKQGDKRQELATKKQEHRKYMDLYEQNTCDEIIIKHAYYDYEETKHDPQCERCRWRTIAQQINIQVYEWPLSTDPSVAKATVFELQAPEAFTHWRDVTLFLVADVLESDSQKQDGARATFTLDKDQGLQSFLSHTGYVTQRIVPLSQIKSNTVCHRGKKDHNVIPNLDVEDVCVENALRYLYYDQKKEIFISDWSPNERVCQNCTYQLPSRSSDLQKYLHRPPLQPGGVTPNEVIASQSSCPVHMSLEEYNAFGTLPFGNRIQYSNILVQLSMPALVFGKVETQCLLFQIIHQAGPSSDQNDVERVNHEILADEDFGRIMISQLKVALQRVTENWESWRALACFVKLATRILTLSTSSTIQEQSLSYLKQARDISIRWLDILKERIQTSTDDGQRSELLSRAVEVALVCISTFDTDQDHAVALLKVRSEASIFLQCSMTIQENKESVISEHKSLYLSMLQSWHRLVFRVVPALQNEITVCGNKGLDDAVTVSWSAFRQTNSWKSLGGSKQYWLTTSVSPDEDGVALQAEIHFNLLTAELLVNGLPLARLPQVYMRHSMYSALFCKSALEVVPTAVPGFKFSAKHRYKGYELRFGMQGLDMLVQAVQGEKHFDLLPSGLFVGKVPTSFVESFIHWYDHENEEVQFRPCNDPWSFSKKGSDVWRLQKFGRFWRLTKPGFIMVKIGSDSAKALSRIFEPLEDHMCIHTLFNESSKSVDIEIPRLQLGFYLEYQGCYLHSHQYRGMIVDQSQETGTLIGLSSKLVLKDKHRDRDRLLLVPEGPVTYSKNHSHVSVRVDKEAAAKIHSYLLNTTLGQVVVNGNLQSKLYLCYLHALTSHCLPDPLTGFTGTESAMAILRSAAVRSFDILTKDNVTTLELIAKLAPARRYYPENEKEMQEIGWNSKLPTLSQDSDLYTLVGDIFAEAQKVKFFYSADVYVEPPVLDFIDPDLLQRDMIRSSTFRVCDFGAEHYSSQFDVAYKSRDQDQSSERARRSFVAATLIIRPQEALQTAPRLLTDLRNMYFSDLTKGPCKVSLNLGYDTKWLGGPKSYVPDVWCDIHANLARSYAHNKFDIMIWLSNSAYAELADMNIIDTFAAFFRIQELKSVEIPNISKFDLSEGETPVFWKLCDAVQLRPYYACPEAVLPRRDNESKYAWGQRKASQHSRNQTTARDLFVRALESQWPCDQPQTPSSQNASTYLDVSATMDRVKGKFKAWYENRQFFQYLSEVTSILVRQQVDSISSPHSSRISPAIRVAMEIPRYFSAQDIFNYAPPTMLPTSPQGPNIVLQELSSHSRDSESMDRLSTLCQHTGSLARSKCEEDYILHLKASVSALQETLTQSWTISGDSDVSTSLHAYFEDCKEYLERLEIAFEVTVQGYERHSYEGIAAYIRLSPRTPQTFWLRQLNKDNWSTLSPTWRSMIIKYGLAITELQRAQRLLRLTNSPIDLVEELRNKGHQNWDPERFPESLLLEAESGIMIREVQEEIANEMRSPPGNENSVMQLNMGEGKSSVIVPIVAAAIADGSRLARVIVAKPQSKQMFQMLVSKYGGLLDRRIFHMPFSRTLKLGQHEADIMRTTFETCMVSGGILLLLPEHVLSFQLMGIECLLSDQAGIGRSLLATQEFFDTMSRDIVDESDENFSVKFELVYTMGNQRPIQMSPNRWTVIHTILDLVSRFAHNVKKLMPAFIEVDDRYIGRYPRIRTLQERADIALLDLLARHICEQGFPKFPLANQPKKVRDAVRVYITKPKLSAEEIALVENGSFWTDSTKETLLLVRGLIAGGVLRFALGSKRWRVNFGIDPNRKPHTKLAVPFRSKDCPSLRSEFSHPDVIIVLTSLTYYYGGLSDEELLDTFTHLLKSDQADVEYGDWVRTAGSQFPKAFRQLVGINIKDRSQCIEQVFPALRYSKNVVDYFLAHLIFPKECKEFPSKLSASGWDIGTGHLLTGFSGTNDSRHVLPLSVKHLDLPAQRHTNALVLSYLLQDETTVELLAPRAASTQSDAEHLLTTVNAMTPSARVILDVGAQILELDNLEVAQKWLEFNTDTTAKAVVFFNNNEELVVLDRRDCVELLQVSPFAKQLGDCLVYLDEAHTRGTDLKLPRHYKAAVTLGANLTKDRLVQACMRMRQLGKGQSVSFLVSEEIKTKIRERIRKSHDAPIEVLDVLAWAISETWADLRRSMPLWATQGRRFEEHKNILKGAGTTVQEARMVLEDEAQTLADRYQPRSQELTSTSQLDGWDISNPKIAQIIARCLDFDTMNFNSATLQEEQERELSPEIEKERQIQRPPPIKAAKHKVHPDLVRMAQLGTLPDSRAFMPAFQALFSSSAAKQNISLHEFPKDLFVTIDFVHTVERPSGVSGESYNSDSFQRPVQWIVSVMSPSSEVVKHLIVISPFEANELLPIIRKSSKVALHLYSPRANLSYSSLEDLHLYTVGRPFVPQSVPFNLTAQMNIFAGQLYFGSFQKYVEVCEFLGLAWSAAKDGQVVQADGFIASTIGKWGLTDSPVAFLKVLLTNVRRNCEGVEKTHMGKVLDGALLEERDFE</sequence>